<dbReference type="Gene3D" id="3.90.1300.10">
    <property type="entry name" value="Amidase signature (AS) domain"/>
    <property type="match status" value="1"/>
</dbReference>
<dbReference type="PANTHER" id="PTHR11895:SF7">
    <property type="entry name" value="GLUTAMYL-TRNA(GLN) AMIDOTRANSFERASE SUBUNIT A, MITOCHONDRIAL"/>
    <property type="match status" value="1"/>
</dbReference>
<comment type="similarity">
    <text evidence="1">Belongs to the amidase family.</text>
</comment>
<organism evidence="4 5">
    <name type="scientific">Georgenia halophila</name>
    <dbReference type="NCBI Taxonomy" id="620889"/>
    <lineage>
        <taxon>Bacteria</taxon>
        <taxon>Bacillati</taxon>
        <taxon>Actinomycetota</taxon>
        <taxon>Actinomycetes</taxon>
        <taxon>Micrococcales</taxon>
        <taxon>Bogoriellaceae</taxon>
        <taxon>Georgenia</taxon>
    </lineage>
</organism>
<dbReference type="InterPro" id="IPR000120">
    <property type="entry name" value="Amidase"/>
</dbReference>
<evidence type="ECO:0000313" key="5">
    <source>
        <dbReference type="Proteomes" id="UP001500622"/>
    </source>
</evidence>
<sequence length="481" mass="49905">MSEIHELSALELADAIRTGEVSPDEVVDHTLDRAHRLGPDVGAFVHVADDRARAHADEAAELLAGSRGVDPAALPPFLGVPVPIKDLTMVAGLPFRAGSAALEDFVAPFDDGVATLLRGAGTVMVGKTNTPELGLPPYTEPDVAPPARSPWDTSRTAGGSSGGAAAAVAAGIVPAAHGNDGGGSLRIPASACGLVGLKASRGRVSRGPYGVDGPGLAIDGVLTRTVRDTAAFLDVLSQPWPGETYHLPTPQGTFLEACERDPGRLRVGVLTEPIAATVAPVHAEALAAVDEAATLLERMGHHLEPVAAPYSAEQWEAFMPLWAVGVLQAPVPPEAESSLVPLTRWLRELARGFSGAEYADAVAALQRLTRQTALAWSDVDVVLSPTLAQPPVPIGSLRDDEDPAGDFRAQRAFTPWTSTWNIIGAPSVSLPLHRAVVDGVELPFGVMLGARTGREETLLALAAALEAADPWPAFAPGLPAA</sequence>
<feature type="domain" description="Amidase" evidence="3">
    <location>
        <begin position="25"/>
        <end position="459"/>
    </location>
</feature>
<dbReference type="SUPFAM" id="SSF75304">
    <property type="entry name" value="Amidase signature (AS) enzymes"/>
    <property type="match status" value="1"/>
</dbReference>
<dbReference type="InterPro" id="IPR036928">
    <property type="entry name" value="AS_sf"/>
</dbReference>
<protein>
    <submittedName>
        <fullName evidence="4">Amidase</fullName>
    </submittedName>
</protein>
<dbReference type="InterPro" id="IPR020556">
    <property type="entry name" value="Amidase_CS"/>
</dbReference>
<reference evidence="5" key="1">
    <citation type="journal article" date="2019" name="Int. J. Syst. Evol. Microbiol.">
        <title>The Global Catalogue of Microorganisms (GCM) 10K type strain sequencing project: providing services to taxonomists for standard genome sequencing and annotation.</title>
        <authorList>
            <consortium name="The Broad Institute Genomics Platform"/>
            <consortium name="The Broad Institute Genome Sequencing Center for Infectious Disease"/>
            <person name="Wu L."/>
            <person name="Ma J."/>
        </authorList>
    </citation>
    <scope>NUCLEOTIDE SEQUENCE [LARGE SCALE GENOMIC DNA]</scope>
    <source>
        <strain evidence="5">JCM 17810</strain>
    </source>
</reference>
<dbReference type="Proteomes" id="UP001500622">
    <property type="component" value="Unassembled WGS sequence"/>
</dbReference>
<dbReference type="EMBL" id="BAABGN010000002">
    <property type="protein sequence ID" value="GAA4419305.1"/>
    <property type="molecule type" value="Genomic_DNA"/>
</dbReference>
<dbReference type="RefSeq" id="WP_345215349.1">
    <property type="nucleotide sequence ID" value="NZ_BAABGN010000002.1"/>
</dbReference>
<evidence type="ECO:0000256" key="2">
    <source>
        <dbReference type="SAM" id="MobiDB-lite"/>
    </source>
</evidence>
<comment type="caution">
    <text evidence="4">The sequence shown here is derived from an EMBL/GenBank/DDBJ whole genome shotgun (WGS) entry which is preliminary data.</text>
</comment>
<evidence type="ECO:0000313" key="4">
    <source>
        <dbReference type="EMBL" id="GAA4419305.1"/>
    </source>
</evidence>
<gene>
    <name evidence="4" type="ORF">GCM10023169_09840</name>
</gene>
<proteinExistence type="inferred from homology"/>
<dbReference type="PROSITE" id="PS00571">
    <property type="entry name" value="AMIDASES"/>
    <property type="match status" value="1"/>
</dbReference>
<feature type="region of interest" description="Disordered" evidence="2">
    <location>
        <begin position="132"/>
        <end position="160"/>
    </location>
</feature>
<dbReference type="InterPro" id="IPR023631">
    <property type="entry name" value="Amidase_dom"/>
</dbReference>
<evidence type="ECO:0000259" key="3">
    <source>
        <dbReference type="Pfam" id="PF01425"/>
    </source>
</evidence>
<dbReference type="Pfam" id="PF01425">
    <property type="entry name" value="Amidase"/>
    <property type="match status" value="1"/>
</dbReference>
<dbReference type="PANTHER" id="PTHR11895">
    <property type="entry name" value="TRANSAMIDASE"/>
    <property type="match status" value="1"/>
</dbReference>
<keyword evidence="5" id="KW-1185">Reference proteome</keyword>
<accession>A0ABP8KZN4</accession>
<name>A0ABP8KZN4_9MICO</name>
<evidence type="ECO:0000256" key="1">
    <source>
        <dbReference type="ARBA" id="ARBA00009199"/>
    </source>
</evidence>